<evidence type="ECO:0000259" key="6">
    <source>
        <dbReference type="PROSITE" id="PS50929"/>
    </source>
</evidence>
<dbReference type="GO" id="GO:0140359">
    <property type="term" value="F:ABC-type transporter activity"/>
    <property type="evidence" value="ECO:0007669"/>
    <property type="project" value="InterPro"/>
</dbReference>
<dbReference type="GO" id="GO:0005524">
    <property type="term" value="F:ATP binding"/>
    <property type="evidence" value="ECO:0007669"/>
    <property type="project" value="UniProtKB-KW"/>
</dbReference>
<evidence type="ECO:0000313" key="7">
    <source>
        <dbReference type="EMBL" id="CYX33570.1"/>
    </source>
</evidence>
<dbReference type="Proteomes" id="UP000074903">
    <property type="component" value="Unassembled WGS sequence"/>
</dbReference>
<dbReference type="Gene3D" id="1.20.1560.10">
    <property type="entry name" value="ABC transporter type 1, transmembrane domain"/>
    <property type="match status" value="1"/>
</dbReference>
<comment type="subcellular location">
    <subcellularLocation>
        <location evidence="1">Cell membrane</location>
        <topology evidence="1">Multi-pass membrane protein</topology>
    </subcellularLocation>
</comment>
<feature type="domain" description="ABC transmembrane type-1" evidence="6">
    <location>
        <begin position="7"/>
        <end position="92"/>
    </location>
</feature>
<dbReference type="RefSeq" id="WP_237656705.1">
    <property type="nucleotide sequence ID" value="NZ_CEHB01000071.1"/>
</dbReference>
<dbReference type="SUPFAM" id="SSF90123">
    <property type="entry name" value="ABC transporter transmembrane region"/>
    <property type="match status" value="1"/>
</dbReference>
<protein>
    <submittedName>
        <fullName evidence="7">Multidrug ABC transporter ATP-binding protein</fullName>
    </submittedName>
</protein>
<accession>A0A123VC95</accession>
<dbReference type="AlphaFoldDB" id="A0A123VC95"/>
<keyword evidence="4 5" id="KW-0472">Membrane</keyword>
<reference evidence="7 8" key="1">
    <citation type="submission" date="2016-02" db="EMBL/GenBank/DDBJ databases">
        <authorList>
            <consortium name="Pathogen Informatics"/>
        </authorList>
    </citation>
    <scope>NUCLEOTIDE SEQUENCE [LARGE SCALE GENOMIC DNA]</scope>
    <source>
        <strain evidence="7 8">SS993</strain>
    </source>
</reference>
<evidence type="ECO:0000256" key="1">
    <source>
        <dbReference type="ARBA" id="ARBA00004651"/>
    </source>
</evidence>
<evidence type="ECO:0000256" key="5">
    <source>
        <dbReference type="SAM" id="Phobius"/>
    </source>
</evidence>
<keyword evidence="7" id="KW-0547">Nucleotide-binding</keyword>
<dbReference type="InterPro" id="IPR011527">
    <property type="entry name" value="ABC1_TM_dom"/>
</dbReference>
<evidence type="ECO:0000313" key="8">
    <source>
        <dbReference type="Proteomes" id="UP000074903"/>
    </source>
</evidence>
<dbReference type="GO" id="GO:0005886">
    <property type="term" value="C:plasma membrane"/>
    <property type="evidence" value="ECO:0007669"/>
    <property type="project" value="UniProtKB-SubCell"/>
</dbReference>
<evidence type="ECO:0000256" key="3">
    <source>
        <dbReference type="ARBA" id="ARBA00022989"/>
    </source>
</evidence>
<evidence type="ECO:0000256" key="2">
    <source>
        <dbReference type="ARBA" id="ARBA00022692"/>
    </source>
</evidence>
<evidence type="ECO:0000256" key="4">
    <source>
        <dbReference type="ARBA" id="ARBA00023136"/>
    </source>
</evidence>
<dbReference type="EMBL" id="FILX01000002">
    <property type="protein sequence ID" value="CYX33570.1"/>
    <property type="molecule type" value="Genomic_DNA"/>
</dbReference>
<dbReference type="PROSITE" id="PS50929">
    <property type="entry name" value="ABC_TM1F"/>
    <property type="match status" value="1"/>
</dbReference>
<organism evidence="7 8">
    <name type="scientific">Streptococcus suis</name>
    <dbReference type="NCBI Taxonomy" id="1307"/>
    <lineage>
        <taxon>Bacteria</taxon>
        <taxon>Bacillati</taxon>
        <taxon>Bacillota</taxon>
        <taxon>Bacilli</taxon>
        <taxon>Lactobacillales</taxon>
        <taxon>Streptococcaceae</taxon>
        <taxon>Streptococcus</taxon>
    </lineage>
</organism>
<name>A0A123VC95_STRSU</name>
<feature type="transmembrane region" description="Helical" evidence="5">
    <location>
        <begin position="7"/>
        <end position="30"/>
    </location>
</feature>
<gene>
    <name evidence="7" type="ORF">ERS132531_00130</name>
</gene>
<feature type="transmembrane region" description="Helical" evidence="5">
    <location>
        <begin position="42"/>
        <end position="62"/>
    </location>
</feature>
<keyword evidence="3 5" id="KW-1133">Transmembrane helix</keyword>
<keyword evidence="2 5" id="KW-0812">Transmembrane</keyword>
<sequence>MKKRDFWLTLSCIFAVALLNVGFLYQYRYIIDAIAAGDRQAFVSYFVLMGLTVLVMLIFEYIRQIANVSYLNQVGFQLQATFIGKMFDLPFR</sequence>
<keyword evidence="7" id="KW-0067">ATP-binding</keyword>
<proteinExistence type="predicted"/>
<dbReference type="InterPro" id="IPR036640">
    <property type="entry name" value="ABC1_TM_sf"/>
</dbReference>